<dbReference type="STRING" id="396014.BF93_04060"/>
<dbReference type="PROSITE" id="PS51318">
    <property type="entry name" value="TAT"/>
    <property type="match status" value="1"/>
</dbReference>
<dbReference type="Gene3D" id="3.40.190.10">
    <property type="entry name" value="Periplasmic binding protein-like II"/>
    <property type="match status" value="1"/>
</dbReference>
<organism evidence="2 3">
    <name type="scientific">Brachybacterium phenoliresistens</name>
    <dbReference type="NCBI Taxonomy" id="396014"/>
    <lineage>
        <taxon>Bacteria</taxon>
        <taxon>Bacillati</taxon>
        <taxon>Actinomycetota</taxon>
        <taxon>Actinomycetes</taxon>
        <taxon>Micrococcales</taxon>
        <taxon>Dermabacteraceae</taxon>
        <taxon>Brachybacterium</taxon>
    </lineage>
</organism>
<dbReference type="InterPro" id="IPR006311">
    <property type="entry name" value="TAT_signal"/>
</dbReference>
<dbReference type="RefSeq" id="WP_051486990.1">
    <property type="nucleotide sequence ID" value="NZ_BAAAOW010000006.1"/>
</dbReference>
<dbReference type="PATRIC" id="fig|396014.3.peg.2845"/>
<keyword evidence="1" id="KW-0732">Signal</keyword>
<keyword evidence="3" id="KW-1185">Reference proteome</keyword>
<feature type="chain" id="PRO_5039329080" evidence="1">
    <location>
        <begin position="30"/>
        <end position="448"/>
    </location>
</feature>
<evidence type="ECO:0000313" key="3">
    <source>
        <dbReference type="Proteomes" id="UP000023067"/>
    </source>
</evidence>
<gene>
    <name evidence="2" type="ORF">BF93_04060</name>
</gene>
<dbReference type="HOGENOM" id="CLU_031285_10_0_11"/>
<dbReference type="eggNOG" id="COG1653">
    <property type="taxonomic scope" value="Bacteria"/>
</dbReference>
<dbReference type="SUPFAM" id="SSF53850">
    <property type="entry name" value="Periplasmic binding protein-like II"/>
    <property type="match status" value="1"/>
</dbReference>
<proteinExistence type="predicted"/>
<feature type="signal peptide" evidence="1">
    <location>
        <begin position="1"/>
        <end position="29"/>
    </location>
</feature>
<dbReference type="OrthoDB" id="4393730at2"/>
<dbReference type="InterPro" id="IPR050490">
    <property type="entry name" value="Bact_solute-bd_prot1"/>
</dbReference>
<evidence type="ECO:0000313" key="2">
    <source>
        <dbReference type="EMBL" id="EWS80363.1"/>
    </source>
</evidence>
<dbReference type="PANTHER" id="PTHR43649:SF14">
    <property type="entry name" value="BLR3389 PROTEIN"/>
    <property type="match status" value="1"/>
</dbReference>
<protein>
    <submittedName>
        <fullName evidence="2">Sugar ABC transporter substrate-binding protein</fullName>
    </submittedName>
</protein>
<dbReference type="AlphaFoldDB" id="Z9JQQ0"/>
<accession>Z9JQQ0</accession>
<dbReference type="Pfam" id="PF01547">
    <property type="entry name" value="SBP_bac_1"/>
    <property type="match status" value="1"/>
</dbReference>
<name>Z9JQQ0_9MICO</name>
<comment type="caution">
    <text evidence="2">The sequence shown here is derived from an EMBL/GenBank/DDBJ whole genome shotgun (WGS) entry which is preliminary data.</text>
</comment>
<dbReference type="EMBL" id="JDYK01000016">
    <property type="protein sequence ID" value="EWS80363.1"/>
    <property type="molecule type" value="Genomic_DNA"/>
</dbReference>
<dbReference type="Proteomes" id="UP000023067">
    <property type="component" value="Unassembled WGS sequence"/>
</dbReference>
<reference evidence="2 3" key="1">
    <citation type="submission" date="2014-02" db="EMBL/GenBank/DDBJ databases">
        <title>Genome sequence of Brachybacterium phenoliresistens strain W13A50.</title>
        <authorList>
            <person name="Wang X."/>
        </authorList>
    </citation>
    <scope>NUCLEOTIDE SEQUENCE [LARGE SCALE GENOMIC DNA]</scope>
    <source>
        <strain evidence="2 3">W13A50</strain>
    </source>
</reference>
<dbReference type="PROSITE" id="PS51257">
    <property type="entry name" value="PROKAR_LIPOPROTEIN"/>
    <property type="match status" value="1"/>
</dbReference>
<sequence>MRDRPISRPTLTRRGALGAGALAASSALAGCSSPLAAGLLGSELSPGTLVYWNLFGGGDGGRMKSMEDVYRQEQGDPSSLQATTFAWGNPYYSKVTLATVGNQPPDVAIAHLTRAKPLWDGGLLEAITEEDLAGVGLSSADFNAKAWQAQVTDGKNVAIPLDTHPFVMFFNRAVLEPAGLLEPDGRITDLSGIDTFEAALAEISAVTGGIALAVANVSENATPWRFFWSLYNQYDGAAPFLADGGTSITVDEEIFSDIMHRVETWVENGWLNRTLDYAGSQTEMFVGNAGLYLQGEWEISTAQSIEGLDFGMAPIPTLFDRPATQGDSHTFILPRKDRSPEDRARAMGFIASLLKQSMTWAEGGHVPTYLPTFESAEYTALLPQADYASAADNTYYDDPAWYGGSGSTFENTVGPQLGLVQQGTQSPEDALAHIRAQLDVYLSTPSPL</sequence>
<evidence type="ECO:0000256" key="1">
    <source>
        <dbReference type="SAM" id="SignalP"/>
    </source>
</evidence>
<dbReference type="InterPro" id="IPR006059">
    <property type="entry name" value="SBP"/>
</dbReference>
<dbReference type="PANTHER" id="PTHR43649">
    <property type="entry name" value="ARABINOSE-BINDING PROTEIN-RELATED"/>
    <property type="match status" value="1"/>
</dbReference>